<dbReference type="GO" id="GO:0008235">
    <property type="term" value="F:metalloexopeptidase activity"/>
    <property type="evidence" value="ECO:0007669"/>
    <property type="project" value="InterPro"/>
</dbReference>
<evidence type="ECO:0000256" key="7">
    <source>
        <dbReference type="ARBA" id="ARBA00022833"/>
    </source>
</evidence>
<feature type="transmembrane region" description="Helical" evidence="10">
    <location>
        <begin position="588"/>
        <end position="606"/>
    </location>
</feature>
<evidence type="ECO:0000256" key="5">
    <source>
        <dbReference type="ARBA" id="ARBA00022801"/>
    </source>
</evidence>
<keyword evidence="4 8" id="KW-0479">Metal-binding</keyword>
<evidence type="ECO:0000256" key="9">
    <source>
        <dbReference type="SAM" id="MobiDB-lite"/>
    </source>
</evidence>
<feature type="compositionally biased region" description="Basic residues" evidence="9">
    <location>
        <begin position="1"/>
        <end position="10"/>
    </location>
</feature>
<dbReference type="EMBL" id="LT558129">
    <property type="protein sequence ID" value="SAM84200.1"/>
    <property type="molecule type" value="Genomic_DNA"/>
</dbReference>
<evidence type="ECO:0000313" key="15">
    <source>
        <dbReference type="Proteomes" id="UP000179920"/>
    </source>
</evidence>
<reference evidence="15" key="1">
    <citation type="submission" date="2016-04" db="EMBL/GenBank/DDBJ databases">
        <authorList>
            <person name="Guldener U."/>
            <person name="Guldener U."/>
        </authorList>
    </citation>
    <scope>NUCLEOTIDE SEQUENCE [LARGE SCALE GENOMIC DNA]</scope>
    <source>
        <strain evidence="15">UB2112</strain>
    </source>
</reference>
<evidence type="ECO:0000259" key="12">
    <source>
        <dbReference type="Pfam" id="PF22249"/>
    </source>
</evidence>
<keyword evidence="10" id="KW-0472">Membrane</keyword>
<dbReference type="Pfam" id="PF22249">
    <property type="entry name" value="ERMP1-TM"/>
    <property type="match status" value="1"/>
</dbReference>
<comment type="cofactor">
    <cofactor evidence="1">
        <name>Zn(2+)</name>
        <dbReference type="ChEBI" id="CHEBI:29105"/>
    </cofactor>
</comment>
<feature type="transmembrane region" description="Helical" evidence="10">
    <location>
        <begin position="652"/>
        <end position="672"/>
    </location>
</feature>
<evidence type="ECO:0000313" key="13">
    <source>
        <dbReference type="EMBL" id="SAM84200.1"/>
    </source>
</evidence>
<dbReference type="GO" id="GO:0005783">
    <property type="term" value="C:endoplasmic reticulum"/>
    <property type="evidence" value="ECO:0007669"/>
    <property type="project" value="UniProtKB-SubCell"/>
</dbReference>
<dbReference type="Pfam" id="PF04389">
    <property type="entry name" value="Peptidase_M28"/>
    <property type="match status" value="1"/>
</dbReference>
<keyword evidence="3 8" id="KW-0645">Protease</keyword>
<dbReference type="AlphaFoldDB" id="A0A1K0G8V0"/>
<feature type="transmembrane region" description="Helical" evidence="10">
    <location>
        <begin position="724"/>
        <end position="743"/>
    </location>
</feature>
<evidence type="ECO:0000256" key="4">
    <source>
        <dbReference type="ARBA" id="ARBA00022723"/>
    </source>
</evidence>
<keyword evidence="6" id="KW-0256">Endoplasmic reticulum</keyword>
<dbReference type="Gene3D" id="3.40.630.10">
    <property type="entry name" value="Zn peptidases"/>
    <property type="match status" value="1"/>
</dbReference>
<evidence type="ECO:0000256" key="3">
    <source>
        <dbReference type="ARBA" id="ARBA00022670"/>
    </source>
</evidence>
<keyword evidence="7 8" id="KW-0862">Zinc</keyword>
<feature type="region of interest" description="Disordered" evidence="9">
    <location>
        <begin position="1"/>
        <end position="51"/>
    </location>
</feature>
<proteinExistence type="inferred from homology"/>
<feature type="transmembrane region" description="Helical" evidence="10">
    <location>
        <begin position="692"/>
        <end position="712"/>
    </location>
</feature>
<feature type="compositionally biased region" description="Polar residues" evidence="9">
    <location>
        <begin position="35"/>
        <end position="51"/>
    </location>
</feature>
<accession>A0A1K0G8V0</accession>
<comment type="similarity">
    <text evidence="8">Belongs to the peptidase M28 family.</text>
</comment>
<feature type="compositionally biased region" description="Low complexity" evidence="9">
    <location>
        <begin position="11"/>
        <end position="31"/>
    </location>
</feature>
<keyword evidence="10" id="KW-1133">Transmembrane helix</keyword>
<feature type="domain" description="Peptidase M28" evidence="11">
    <location>
        <begin position="239"/>
        <end position="434"/>
    </location>
</feature>
<evidence type="ECO:0000259" key="11">
    <source>
        <dbReference type="Pfam" id="PF04389"/>
    </source>
</evidence>
<reference evidence="13" key="2">
    <citation type="submission" date="2016-04" db="EMBL/GenBank/DDBJ databases">
        <authorList>
            <person name="Evans L.H."/>
            <person name="Alamgir A."/>
            <person name="Owens N."/>
            <person name="Weber N.D."/>
            <person name="Virtaneva K."/>
            <person name="Barbian K."/>
            <person name="Babar A."/>
            <person name="Rosenke K."/>
        </authorList>
    </citation>
    <scope>NUCLEOTIDE SEQUENCE</scope>
    <source>
        <strain evidence="13">UB2112</strain>
    </source>
</reference>
<organism evidence="13 15">
    <name type="scientific">Ustilago bromivora</name>
    <dbReference type="NCBI Taxonomy" id="307758"/>
    <lineage>
        <taxon>Eukaryota</taxon>
        <taxon>Fungi</taxon>
        <taxon>Dikarya</taxon>
        <taxon>Basidiomycota</taxon>
        <taxon>Ustilaginomycotina</taxon>
        <taxon>Ustilaginomycetes</taxon>
        <taxon>Ustilaginales</taxon>
        <taxon>Ustilaginaceae</taxon>
        <taxon>Ustilago</taxon>
    </lineage>
</organism>
<feature type="transmembrane region" description="Helical" evidence="10">
    <location>
        <begin position="510"/>
        <end position="534"/>
    </location>
</feature>
<evidence type="ECO:0000256" key="6">
    <source>
        <dbReference type="ARBA" id="ARBA00022824"/>
    </source>
</evidence>
<dbReference type="Proteomes" id="UP000658997">
    <property type="component" value="Unassembled WGS sequence"/>
</dbReference>
<protein>
    <recommendedName>
        <fullName evidence="8">Peptide hydrolase</fullName>
        <ecNumber evidence="8">3.4.-.-</ecNumber>
    </recommendedName>
</protein>
<keyword evidence="16" id="KW-1185">Reference proteome</keyword>
<keyword evidence="10" id="KW-0812">Transmembrane</keyword>
<feature type="domain" description="Endoplasmic reticulum metallopeptidase 1/1-A TM" evidence="12">
    <location>
        <begin position="508"/>
        <end position="735"/>
    </location>
</feature>
<name>A0A1K0G8V0_9BASI</name>
<feature type="transmembrane region" description="Helical" evidence="10">
    <location>
        <begin position="479"/>
        <end position="498"/>
    </location>
</feature>
<comment type="subcellular location">
    <subcellularLocation>
        <location evidence="2">Endoplasmic reticulum</location>
    </subcellularLocation>
</comment>
<evidence type="ECO:0000313" key="16">
    <source>
        <dbReference type="Proteomes" id="UP000658997"/>
    </source>
</evidence>
<evidence type="ECO:0000256" key="1">
    <source>
        <dbReference type="ARBA" id="ARBA00001947"/>
    </source>
</evidence>
<feature type="transmembrane region" description="Helical" evidence="10">
    <location>
        <begin position="612"/>
        <end position="631"/>
    </location>
</feature>
<dbReference type="OrthoDB" id="76293at2759"/>
<evidence type="ECO:0000256" key="2">
    <source>
        <dbReference type="ARBA" id="ARBA00004240"/>
    </source>
</evidence>
<dbReference type="Proteomes" id="UP000179920">
    <property type="component" value="Chromosome XIII"/>
</dbReference>
<dbReference type="GO" id="GO:0006508">
    <property type="term" value="P:proteolysis"/>
    <property type="evidence" value="ECO:0007669"/>
    <property type="project" value="UniProtKB-KW"/>
</dbReference>
<sequence length="1029" mass="112039">MPSNKRKGSTPKKPSAAAATPASASASTPAAINGATPTRGTTSVNGKPLTKTQAEVAAEYRRYAEEKRARQIDPKNYARTPKSGLVVLVILAIFSFLGAVTLHLHYKLPTPRASTTILASGVTPADAAAYHPPIPGVVPANAADETDKFHELFSEGNAVGVMHHLSVDVGYRIVGTKEHLEAENWLEGVLRRFQGYHNTGTPDKPGRTQVEVYKQIGDGAHRFDFMSNVVWKRYYSMSNLVVRISDGTDESKANSLLLNAHLDSTLPSPGGADDGVGVAILLEALRVLTLPNTGRKLYNSVVLLFNDGEESLQDASHLYITQHNETNSGVKAVVNLEACGTSGPELLFQATSQEMIEAYSHVPHPFGTVLANDVFSTGLILSDTDFRQFVEYGKGLTGLDMALVGNSYFYHTRKDIPTYLEPGATQHFGENTFAIIEHLCLKNSSSTLLRNIQPYQSRHTLPVYFSIAGKYLILIQNKAFKSLVMGLSAFINFQLSSIVRSEKDIGALNLTILSAISVIFSILGAALGANGVAFIMTKVLGKGMSWYTHEFFPILLYTPPAIAGLLVAQLLTSKLVKPHRRPYLERSSLSGLAIFFNLSLLAMNAFGIGSAYLMMLASLTFTLVTTINDFVLIGMGQIEEKLVAPDNRVSPWVYGIMTIIPGIVGVEGMASFLDLFVPLTGRMGEISPADHIIASIVAGLAFMSFPFAIPLAHRYTSQNLKKTILALLAITAAVMAVFASPGWKPFDQAHPKRLFVHQVENITSGEWFMNVGAADPAPGFKNLANELQSELGIATESQAQLKEMNDYNSDFDILYPVSAFVTPYKFQLPPPPSSSGFTTKYASPAPESNHFTVKASNEILDLESNTRSLTLEMNHPGIIWPVVAFDAEILSWNLPSAPPTGYQRHHLKSVARHGIHSWSVDLVLRLQPDAAEAAKKRSGIASKFKKVVGGEGKLISTKQGEGKVDRDPSRLWIDASGLVADEMFPQHREVAGRERPAMNTFVKMDGWMQEKHPEVDVMMLTVVAGVFEA</sequence>
<dbReference type="FunFam" id="3.40.630.10:FF:000097">
    <property type="entry name" value="Peptide hydrolase"/>
    <property type="match status" value="1"/>
</dbReference>
<evidence type="ECO:0000313" key="14">
    <source>
        <dbReference type="EMBL" id="SYW79480.1"/>
    </source>
</evidence>
<dbReference type="SUPFAM" id="SSF53187">
    <property type="entry name" value="Zn-dependent exopeptidases"/>
    <property type="match status" value="1"/>
</dbReference>
<dbReference type="InterPro" id="IPR053974">
    <property type="entry name" value="ERMP1_1-A_TM"/>
</dbReference>
<dbReference type="EC" id="3.4.-.-" evidence="8"/>
<dbReference type="EMBL" id="ULHB01000056">
    <property type="protein sequence ID" value="SYW79480.1"/>
    <property type="molecule type" value="Genomic_DNA"/>
</dbReference>
<feature type="transmembrane region" description="Helical" evidence="10">
    <location>
        <begin position="554"/>
        <end position="576"/>
    </location>
</feature>
<evidence type="ECO:0000256" key="8">
    <source>
        <dbReference type="RuleBase" id="RU361240"/>
    </source>
</evidence>
<reference evidence="14" key="3">
    <citation type="submission" date="2018-08" db="EMBL/GenBank/DDBJ databases">
        <authorList>
            <person name="Guldener U."/>
        </authorList>
    </citation>
    <scope>NUCLEOTIDE SEQUENCE</scope>
    <source>
        <strain evidence="14">UB2</strain>
    </source>
</reference>
<evidence type="ECO:0000256" key="10">
    <source>
        <dbReference type="SAM" id="Phobius"/>
    </source>
</evidence>
<gene>
    <name evidence="14" type="ORF">UBRO2_03164</name>
    <name evidence="13" type="ORF">UBRO_06842</name>
</gene>
<dbReference type="InterPro" id="IPR045175">
    <property type="entry name" value="M28_fam"/>
</dbReference>
<dbReference type="InterPro" id="IPR007484">
    <property type="entry name" value="Peptidase_M28"/>
</dbReference>
<dbReference type="PANTHER" id="PTHR12147:SF22">
    <property type="entry name" value="ENDOPLASMIC RETICULUM METALLOPEPTIDASE 1"/>
    <property type="match status" value="1"/>
</dbReference>
<keyword evidence="5 8" id="KW-0378">Hydrolase</keyword>
<dbReference type="PANTHER" id="PTHR12147">
    <property type="entry name" value="METALLOPEPTIDASE M28 FAMILY MEMBER"/>
    <property type="match status" value="1"/>
</dbReference>
<dbReference type="GO" id="GO:0046872">
    <property type="term" value="F:metal ion binding"/>
    <property type="evidence" value="ECO:0007669"/>
    <property type="project" value="UniProtKB-KW"/>
</dbReference>
<feature type="transmembrane region" description="Helical" evidence="10">
    <location>
        <begin position="85"/>
        <end position="106"/>
    </location>
</feature>